<keyword evidence="2" id="KW-0946">Virion</keyword>
<reference evidence="4" key="2">
    <citation type="journal article" date="2021" name="Virus Evol.">
        <title>Viromics of extant insect orders unveil the evolution of the flavi-like superfamily.</title>
        <authorList>
            <person name="Sofia P."/>
            <person name="Simon K."/>
            <person name="Florian Z."/>
            <person name="Alexander D."/>
            <person name="Malte P."/>
            <person name="Shanlin L."/>
            <person name="Xin Z."/>
            <person name="Christian D."/>
            <person name="Bernhard M."/>
            <person name="Sandra J."/>
        </authorList>
    </citation>
    <scope>NUCLEOTIDE SEQUENCE</scope>
    <source>
        <strain evidence="4">OKIAV417</strain>
    </source>
</reference>
<protein>
    <recommendedName>
        <fullName evidence="5">Capsid protein</fullName>
    </recommendedName>
</protein>
<evidence type="ECO:0000313" key="4">
    <source>
        <dbReference type="EMBL" id="QTJ63615.1"/>
    </source>
</evidence>
<dbReference type="Gene3D" id="2.60.120.20">
    <property type="match status" value="1"/>
</dbReference>
<feature type="compositionally biased region" description="Basic residues" evidence="3">
    <location>
        <begin position="62"/>
        <end position="76"/>
    </location>
</feature>
<dbReference type="GO" id="GO:0044423">
    <property type="term" value="C:virion component"/>
    <property type="evidence" value="ECO:0007669"/>
    <property type="project" value="UniProtKB-KW"/>
</dbReference>
<dbReference type="InterPro" id="IPR029053">
    <property type="entry name" value="Viral_coat"/>
</dbReference>
<sequence>MQMTPFTQRGRRGVPWGAIAANMAGMGARAAYNYMMRPSPPVYVYNPPTQPPPVVTAQPNRQRARGNRRGRGRGRGRGAGTASLRGIAVSGGSVVVFQDTEVLSLSTKDKPLTITFTPGNTTLPRLDYEAKKFLRYKILYVNISYITTSSMTGAGKVSFGVGAGDQEETFKTYDHSKIVKLRPSHSVASWKNATINLGNNIMPTLTLLCSTDDANGIAFTFVALSSVDNPGNFKFSYKIEFSFPQAA</sequence>
<evidence type="ECO:0000256" key="3">
    <source>
        <dbReference type="SAM" id="MobiDB-lite"/>
    </source>
</evidence>
<evidence type="ECO:0000256" key="2">
    <source>
        <dbReference type="ARBA" id="ARBA00022844"/>
    </source>
</evidence>
<feature type="region of interest" description="Disordered" evidence="3">
    <location>
        <begin position="49"/>
        <end position="83"/>
    </location>
</feature>
<evidence type="ECO:0000256" key="1">
    <source>
        <dbReference type="ARBA" id="ARBA00004328"/>
    </source>
</evidence>
<comment type="subcellular location">
    <subcellularLocation>
        <location evidence="1">Virion</location>
    </subcellularLocation>
</comment>
<name>A0A8A6RKP5_9TOMB</name>
<accession>A0A8A6RKP5</accession>
<dbReference type="EMBL" id="MW208787">
    <property type="protein sequence ID" value="QTJ63615.1"/>
    <property type="molecule type" value="Genomic_RNA"/>
</dbReference>
<dbReference type="SUPFAM" id="SSF88633">
    <property type="entry name" value="Positive stranded ssRNA viruses"/>
    <property type="match status" value="1"/>
</dbReference>
<evidence type="ECO:0008006" key="5">
    <source>
        <dbReference type="Google" id="ProtNLM"/>
    </source>
</evidence>
<reference evidence="4" key="1">
    <citation type="submission" date="2020-11" db="EMBL/GenBank/DDBJ databases">
        <authorList>
            <person name="Paraskevopoulou S."/>
            <person name="Kaefer S."/>
            <person name="Zirkel F."/>
            <person name="Donath A."/>
            <person name="Petersen M."/>
            <person name="Liu S."/>
            <person name="Zhou X."/>
            <person name="Drosten C."/>
            <person name="Misof B."/>
            <person name="Junglen S."/>
        </authorList>
    </citation>
    <scope>NUCLEOTIDE SEQUENCE</scope>
    <source>
        <strain evidence="4">OKIAV417</strain>
    </source>
</reference>
<organism evidence="4">
    <name type="scientific">Hemipteran tombus-related virus</name>
    <dbReference type="NCBI Taxonomy" id="2822554"/>
    <lineage>
        <taxon>Viruses</taxon>
        <taxon>Riboviria</taxon>
        <taxon>Orthornavirae</taxon>
        <taxon>Kitrinoviricota</taxon>
        <taxon>Tolucaviricetes</taxon>
        <taxon>Tolivirales</taxon>
        <taxon>Tombusviridae</taxon>
    </lineage>
</organism>
<proteinExistence type="predicted"/>